<keyword evidence="2" id="KW-1185">Reference proteome</keyword>
<evidence type="ECO:0000313" key="2">
    <source>
        <dbReference type="Proteomes" id="UP001500782"/>
    </source>
</evidence>
<organism evidence="1 2">
    <name type="scientific">Bacillus carboniphilus</name>
    <dbReference type="NCBI Taxonomy" id="86663"/>
    <lineage>
        <taxon>Bacteria</taxon>
        <taxon>Bacillati</taxon>
        <taxon>Bacillota</taxon>
        <taxon>Bacilli</taxon>
        <taxon>Bacillales</taxon>
        <taxon>Bacillaceae</taxon>
        <taxon>Bacillus</taxon>
    </lineage>
</organism>
<gene>
    <name evidence="1" type="ORF">GCM10008967_22880</name>
</gene>
<accession>A0ABP3G1Q2</accession>
<dbReference type="Proteomes" id="UP001500782">
    <property type="component" value="Unassembled WGS sequence"/>
</dbReference>
<evidence type="ECO:0008006" key="3">
    <source>
        <dbReference type="Google" id="ProtNLM"/>
    </source>
</evidence>
<dbReference type="RefSeq" id="WP_343799182.1">
    <property type="nucleotide sequence ID" value="NZ_BAAADJ010000022.1"/>
</dbReference>
<name>A0ABP3G1Q2_9BACI</name>
<reference evidence="2" key="1">
    <citation type="journal article" date="2019" name="Int. J. Syst. Evol. Microbiol.">
        <title>The Global Catalogue of Microorganisms (GCM) 10K type strain sequencing project: providing services to taxonomists for standard genome sequencing and annotation.</title>
        <authorList>
            <consortium name="The Broad Institute Genomics Platform"/>
            <consortium name="The Broad Institute Genome Sequencing Center for Infectious Disease"/>
            <person name="Wu L."/>
            <person name="Ma J."/>
        </authorList>
    </citation>
    <scope>NUCLEOTIDE SEQUENCE [LARGE SCALE GENOMIC DNA]</scope>
    <source>
        <strain evidence="2">JCM 9731</strain>
    </source>
</reference>
<proteinExistence type="predicted"/>
<comment type="caution">
    <text evidence="1">The sequence shown here is derived from an EMBL/GenBank/DDBJ whole genome shotgun (WGS) entry which is preliminary data.</text>
</comment>
<protein>
    <recommendedName>
        <fullName evidence="3">Glycosyltransferase</fullName>
    </recommendedName>
</protein>
<dbReference type="EMBL" id="BAAADJ010000022">
    <property type="protein sequence ID" value="GAA0331694.1"/>
    <property type="molecule type" value="Genomic_DNA"/>
</dbReference>
<sequence>MNTISLAGTQFQQINSPIQTGDLLQGKLTKVDAEGTATIRTVGGEVEAKLNAPLEVGKSYLFQVQRTENELVLKVLSTPNTDVGRAVDVLLKQLALEKGGWEQRLLQLAIKEGWLQSNGSKLSLSLQWLGNSSSPLQDIKVLEFMNRAPLPFTKEVFQSLSTVFSGKGVSFLLQGLANHSQVSPERIQPLMSTLEEKMGLDLIKTALTPSVNQNASRVAKQIIAQIIQLPGGTTGEDFFNAEQLFRKITTQSRLQIWESGKQAFLGGNRQEGMMIWRSVLPNVQATMNSDQVSQLFLQYELETEMNPAKLARIETYLKQETSLSLSQPVLQWLGKSMLTHGEGFKNFPQSDYEFFMSFNREHVVKELKQIVSMLGLNLEADMASARKEGLESLKAQLIQLMHQDGVPQKLGIQELLSHLQGQKLLTQDTGPILQIFSQIPLSFVHGLNDATIYWSGKKSKEEKIDPHHCRVLFHLHLEKLGETLLDFQVQNQVAKIHVFHRLEGFIPPAEGVKEMLKTGLNKIGYHLSSFQFQYVADVEKEAVFKPVYERIQMLSKVDIRI</sequence>
<evidence type="ECO:0000313" key="1">
    <source>
        <dbReference type="EMBL" id="GAA0331694.1"/>
    </source>
</evidence>